<dbReference type="Pfam" id="PF22939">
    <property type="entry name" value="WHD_GPIID"/>
    <property type="match status" value="1"/>
</dbReference>
<dbReference type="PANTHER" id="PTHR48182">
    <property type="entry name" value="PROTEIN SERAC1"/>
    <property type="match status" value="1"/>
</dbReference>
<keyword evidence="12" id="KW-1185">Reference proteome</keyword>
<feature type="region of interest" description="Disordered" evidence="9">
    <location>
        <begin position="1"/>
        <end position="23"/>
    </location>
</feature>
<sequence length="1636" mass="180751">MKTTVPAVQTTALAGAQSPQDAPTLDEVIPGIGEDIEIDPAILEAYGASLWTRTARIITRLVDDGSERCFFLKTATGELGRKMFHGEFEGMAAIHRTTPTFAPRPIAWGECRNATGTYFFVSEFVDMADGELPDAAEFCARLAELHRNSVSPTGKFGFHVVTCNGNIPQNNDWKASWEEFFADGLRHMMELDVKVNGTQPELVDAMGPVFEHVIPRLLRPLERGPSPIRPALVHGDLWYGNSSTDLNTDLPVVFDSAAFYAHNEYELGNWRPIRNRFNKGYFRAYAKHYPIAHPEAEFDDRIMLYELRFNFHLCIMFPGSVAAKQDLLHRFRTIDSTADEAQEAPKLGLHEVTDTVSCPAATIVFVHGLGGHPVKTWRHSSKQDTFWPQCWLPKERGFEAIRVCTFGYAAEFATTKENIFTIADFSKKLIFDLMTSGMIDAATIFVAHSMGGLLVKKAYMLALQDSKYAQVADCIRRGAMIFLGTPHRGSKSAATLHAVLAATVGSKTFVEELKTKSSLLTAINEDFRHCAKHLTLWSFYETEPTPVAAGRSMIIVGRDSAVLGYENEGSSHIDGDHRSICKFASIRDPGYRALRNLLLHIVKDKLGSEKRVLQNCVPKGALRCDQIRAVDTRDDMAQHARQELSCLPFGPDEVGEIVSCIVEKSQGIFLWARFAVEEILATAHTLEGGHVALQAMPEEMSVFFRQILDGMSEMRVSNKKLAKAILQTTVCAARPLTTRELQQVLIPTFGRLASLEYTIRQVCPHLIKVDEETSLVQPIHETVREYLLDTSDSEFAVDRYKAHQYLATVCLELWTEEAFSGPISEHKRQQPQAATSMDEIHPLLKYAATTWFDHVQNALIDKKLEASVRHFLRTSVLSWIEAVGLLNDLSLLTMGALGLQAFVSQSPLISFADKKLISGWAVDMVRIGPKYGRNIVAYPASVHRLLPPFCPRGTRIGSQFGGAGDITVVGTGMKGWDDCLAHITVGDDGETCKAVVCSDAFLAVATSGSRGTVVIYDVETCQESSRISHGERIGAISIDALSDRLVTGGLRWVKVWDIKQGQVVAEQTNTTGSRSIALAFRPGGKVVLSFASDNTLTTWDLGRNVKQHIRWTRQSTENKYRGTPWGIGFNMSGGMISLAYKGWPIEVWDIERLELQATIPTRNGLGSCFNDSNGDIFGVDEDGCVVRFDAQSRTTTEMSLQSHIIACNPNGTLVATGNGEGVLRIFTADTLELLYTMDKYTESIRGLCFSPDGSKLYDIRSSDCNVWIPDALLVSVGEDSSTSGAESENSSFNRIPDSVRMEAARALVIVTAMADDTTGSYVCCGMSNGAVFVYDTQSGKRLQFLYNHASTVNVNTLTWSLDGHYIASGDDSGRVMVMRVEPVSASKWSCSTHLDFRLDQRLDGGARQIVLSPDSTCVLVLAQLSTRMYSLSDGQEIGERKPHNQGDGPCWLTHPSDPQRVICLTLELAKIFTWSCFTEIGSGKGIRLKHGKVSPWADKATQTRAFPTQDGSQLVLEVTAAERGGSAKCSFWDVSGLVEDAVEMSETGSLDHLQLDGVVGTYRERAVFLDRELWVCSTARGADDAEATRHFYVPMDWLNTSEERPSLMTRLGDFVYTKHGEVIVVKRGMKNRHGVV</sequence>
<comment type="catalytic activity">
    <reaction evidence="8">
        <text>N(6)-D-ribulosyl-L-lysyl-[protein] + ATP = N(6)-(3-O-phospho-D-ribulosyl)-L-lysyl-[protein] + ADP + H(+)</text>
        <dbReference type="Rhea" id="RHEA:48432"/>
        <dbReference type="Rhea" id="RHEA-COMP:12103"/>
        <dbReference type="Rhea" id="RHEA-COMP:12104"/>
        <dbReference type="ChEBI" id="CHEBI:15378"/>
        <dbReference type="ChEBI" id="CHEBI:30616"/>
        <dbReference type="ChEBI" id="CHEBI:90418"/>
        <dbReference type="ChEBI" id="CHEBI:90420"/>
        <dbReference type="ChEBI" id="CHEBI:456216"/>
        <dbReference type="EC" id="2.7.1.172"/>
    </reaction>
    <physiologicalReaction direction="left-to-right" evidence="8">
        <dbReference type="Rhea" id="RHEA:48433"/>
    </physiologicalReaction>
</comment>
<dbReference type="SUPFAM" id="SSF101908">
    <property type="entry name" value="Putative isomerase YbhE"/>
    <property type="match status" value="1"/>
</dbReference>
<evidence type="ECO:0000256" key="1">
    <source>
        <dbReference type="ARBA" id="ARBA00004173"/>
    </source>
</evidence>
<dbReference type="GO" id="GO:0005783">
    <property type="term" value="C:endoplasmic reticulum"/>
    <property type="evidence" value="ECO:0007669"/>
    <property type="project" value="UniProtKB-SubCell"/>
</dbReference>
<evidence type="ECO:0000256" key="5">
    <source>
        <dbReference type="ARBA" id="ARBA00022824"/>
    </source>
</evidence>
<proteinExistence type="predicted"/>
<dbReference type="Pfam" id="PF00400">
    <property type="entry name" value="WD40"/>
    <property type="match status" value="1"/>
</dbReference>
<evidence type="ECO:0000256" key="4">
    <source>
        <dbReference type="ARBA" id="ARBA00011961"/>
    </source>
</evidence>
<evidence type="ECO:0000313" key="11">
    <source>
        <dbReference type="EMBL" id="KAJ6441128.1"/>
    </source>
</evidence>
<accession>A0AB34FPT7</accession>
<evidence type="ECO:0000256" key="2">
    <source>
        <dbReference type="ARBA" id="ARBA00004240"/>
    </source>
</evidence>
<dbReference type="GO" id="GO:0016020">
    <property type="term" value="C:membrane"/>
    <property type="evidence" value="ECO:0007669"/>
    <property type="project" value="UniProtKB-SubCell"/>
</dbReference>
<dbReference type="SUPFAM" id="SSF56112">
    <property type="entry name" value="Protein kinase-like (PK-like)"/>
    <property type="match status" value="1"/>
</dbReference>
<dbReference type="InterPro" id="IPR016477">
    <property type="entry name" value="Fructo-/Ketosamine-3-kinase"/>
</dbReference>
<protein>
    <recommendedName>
        <fullName evidence="4">protein-ribulosamine 3-kinase</fullName>
        <ecNumber evidence="4">2.7.1.172</ecNumber>
    </recommendedName>
</protein>
<dbReference type="InterPro" id="IPR011009">
    <property type="entry name" value="Kinase-like_dom_sf"/>
</dbReference>
<dbReference type="InterPro" id="IPR029058">
    <property type="entry name" value="AB_hydrolase_fold"/>
</dbReference>
<dbReference type="Gene3D" id="2.130.10.10">
    <property type="entry name" value="YVTN repeat-like/Quinoprotein amine dehydrogenase"/>
    <property type="match status" value="2"/>
</dbReference>
<dbReference type="SMART" id="SM00320">
    <property type="entry name" value="WD40"/>
    <property type="match status" value="7"/>
</dbReference>
<reference evidence="11" key="1">
    <citation type="submission" date="2023-01" db="EMBL/GenBank/DDBJ databases">
        <title>The growth and conidiation of Purpureocillium lavendulum are regulated by nitrogen source and histone H3K14 acetylation.</title>
        <authorList>
            <person name="Tang P."/>
            <person name="Han J."/>
            <person name="Zhang C."/>
            <person name="Tang P."/>
            <person name="Qi F."/>
            <person name="Zhang K."/>
            <person name="Liang L."/>
        </authorList>
    </citation>
    <scope>NUCLEOTIDE SEQUENCE</scope>
    <source>
        <strain evidence="11">YMF1.00683</strain>
    </source>
</reference>
<dbReference type="PANTHER" id="PTHR48182:SF2">
    <property type="entry name" value="PROTEIN SERAC1"/>
    <property type="match status" value="1"/>
</dbReference>
<dbReference type="Gene3D" id="3.90.1200.10">
    <property type="match status" value="1"/>
</dbReference>
<feature type="compositionally biased region" description="Polar residues" evidence="9">
    <location>
        <begin position="1"/>
        <end position="21"/>
    </location>
</feature>
<keyword evidence="6" id="KW-0496">Mitochondrion</keyword>
<evidence type="ECO:0000256" key="6">
    <source>
        <dbReference type="ARBA" id="ARBA00023128"/>
    </source>
</evidence>
<dbReference type="InterPro" id="IPR001680">
    <property type="entry name" value="WD40_rpt"/>
</dbReference>
<dbReference type="EMBL" id="JAQHRD010000005">
    <property type="protein sequence ID" value="KAJ6441128.1"/>
    <property type="molecule type" value="Genomic_DNA"/>
</dbReference>
<dbReference type="Proteomes" id="UP001163105">
    <property type="component" value="Unassembled WGS sequence"/>
</dbReference>
<dbReference type="InterPro" id="IPR052374">
    <property type="entry name" value="SERAC1"/>
</dbReference>
<evidence type="ECO:0000256" key="8">
    <source>
        <dbReference type="ARBA" id="ARBA00048655"/>
    </source>
</evidence>
<feature type="domain" description="GPI inositol-deacylase winged helix" evidence="10">
    <location>
        <begin position="716"/>
        <end position="798"/>
    </location>
</feature>
<dbReference type="InterPro" id="IPR011047">
    <property type="entry name" value="Quinoprotein_ADH-like_sf"/>
</dbReference>
<comment type="subcellular location">
    <subcellularLocation>
        <location evidence="2">Endoplasmic reticulum</location>
    </subcellularLocation>
    <subcellularLocation>
        <location evidence="3">Membrane</location>
    </subcellularLocation>
    <subcellularLocation>
        <location evidence="1">Mitochondrion</location>
    </subcellularLocation>
</comment>
<evidence type="ECO:0000256" key="7">
    <source>
        <dbReference type="ARBA" id="ARBA00023136"/>
    </source>
</evidence>
<dbReference type="InterPro" id="IPR054471">
    <property type="entry name" value="GPIID_WHD"/>
</dbReference>
<dbReference type="SUPFAM" id="SSF50998">
    <property type="entry name" value="Quinoprotein alcohol dehydrogenase-like"/>
    <property type="match status" value="1"/>
</dbReference>
<dbReference type="Pfam" id="PF03881">
    <property type="entry name" value="Fructosamin_kin"/>
    <property type="match status" value="1"/>
</dbReference>
<keyword evidence="5" id="KW-0256">Endoplasmic reticulum</keyword>
<dbReference type="Gene3D" id="3.40.50.1820">
    <property type="entry name" value="alpha/beta hydrolase"/>
    <property type="match status" value="1"/>
</dbReference>
<dbReference type="InterPro" id="IPR015943">
    <property type="entry name" value="WD40/YVTN_repeat-like_dom_sf"/>
</dbReference>
<organism evidence="11 12">
    <name type="scientific">Purpureocillium lavendulum</name>
    <dbReference type="NCBI Taxonomy" id="1247861"/>
    <lineage>
        <taxon>Eukaryota</taxon>
        <taxon>Fungi</taxon>
        <taxon>Dikarya</taxon>
        <taxon>Ascomycota</taxon>
        <taxon>Pezizomycotina</taxon>
        <taxon>Sordariomycetes</taxon>
        <taxon>Hypocreomycetidae</taxon>
        <taxon>Hypocreales</taxon>
        <taxon>Ophiocordycipitaceae</taxon>
        <taxon>Purpureocillium</taxon>
    </lineage>
</organism>
<dbReference type="GO" id="GO:0005739">
    <property type="term" value="C:mitochondrion"/>
    <property type="evidence" value="ECO:0007669"/>
    <property type="project" value="UniProtKB-SubCell"/>
</dbReference>
<evidence type="ECO:0000313" key="12">
    <source>
        <dbReference type="Proteomes" id="UP001163105"/>
    </source>
</evidence>
<name>A0AB34FPT7_9HYPO</name>
<evidence type="ECO:0000256" key="9">
    <source>
        <dbReference type="SAM" id="MobiDB-lite"/>
    </source>
</evidence>
<gene>
    <name evidence="11" type="ORF">O9K51_06923</name>
</gene>
<evidence type="ECO:0000256" key="3">
    <source>
        <dbReference type="ARBA" id="ARBA00004370"/>
    </source>
</evidence>
<comment type="caution">
    <text evidence="11">The sequence shown here is derived from an EMBL/GenBank/DDBJ whole genome shotgun (WGS) entry which is preliminary data.</text>
</comment>
<dbReference type="GO" id="GO:0102193">
    <property type="term" value="F:protein-ribulosamine 3-kinase activity"/>
    <property type="evidence" value="ECO:0007669"/>
    <property type="project" value="UniProtKB-EC"/>
</dbReference>
<evidence type="ECO:0000259" key="10">
    <source>
        <dbReference type="Pfam" id="PF22939"/>
    </source>
</evidence>
<keyword evidence="7" id="KW-0472">Membrane</keyword>
<dbReference type="SUPFAM" id="SSF53474">
    <property type="entry name" value="alpha/beta-Hydrolases"/>
    <property type="match status" value="1"/>
</dbReference>
<dbReference type="EC" id="2.7.1.172" evidence="4"/>